<dbReference type="EMBL" id="LSBJ02000003">
    <property type="protein sequence ID" value="OWT43100.1"/>
    <property type="molecule type" value="Genomic_DNA"/>
</dbReference>
<dbReference type="KEGG" id="pchm:VFPPC_17724"/>
<keyword evidence="2" id="KW-1185">Reference proteome</keyword>
<dbReference type="GeneID" id="33936651"/>
<reference evidence="1 2" key="1">
    <citation type="journal article" date="2016" name="PLoS Pathog.">
        <title>Biosynthesis of antibiotic leucinostatins in bio-control fungus Purpureocillium lilacinum and their inhibition on phytophthora revealed by genome mining.</title>
        <authorList>
            <person name="Wang G."/>
            <person name="Liu Z."/>
            <person name="Lin R."/>
            <person name="Li E."/>
            <person name="Mao Z."/>
            <person name="Ling J."/>
            <person name="Yang Y."/>
            <person name="Yin W.B."/>
            <person name="Xie B."/>
        </authorList>
    </citation>
    <scope>NUCLEOTIDE SEQUENCE [LARGE SCALE GENOMIC DNA]</scope>
    <source>
        <strain evidence="1">170</strain>
    </source>
</reference>
<protein>
    <submittedName>
        <fullName evidence="1">Uncharacterized protein</fullName>
    </submittedName>
</protein>
<organism evidence="1 2">
    <name type="scientific">Pochonia chlamydosporia 170</name>
    <dbReference type="NCBI Taxonomy" id="1380566"/>
    <lineage>
        <taxon>Eukaryota</taxon>
        <taxon>Fungi</taxon>
        <taxon>Dikarya</taxon>
        <taxon>Ascomycota</taxon>
        <taxon>Pezizomycotina</taxon>
        <taxon>Sordariomycetes</taxon>
        <taxon>Hypocreomycetidae</taxon>
        <taxon>Hypocreales</taxon>
        <taxon>Clavicipitaceae</taxon>
        <taxon>Pochonia</taxon>
    </lineage>
</organism>
<dbReference type="Proteomes" id="UP000078397">
    <property type="component" value="Unassembled WGS sequence"/>
</dbReference>
<name>A0A219AQQ9_METCM</name>
<proteinExistence type="predicted"/>
<sequence length="56" mass="6657">MWYKQIGVWGEITIMAWDSRGARKQQYTYCRLIMHVRANMAAATELVLMKQWPPVK</sequence>
<dbReference type="RefSeq" id="XP_022285549.1">
    <property type="nucleotide sequence ID" value="XM_022429413.1"/>
</dbReference>
<dbReference type="AlphaFoldDB" id="A0A219AQQ9"/>
<evidence type="ECO:0000313" key="2">
    <source>
        <dbReference type="Proteomes" id="UP000078397"/>
    </source>
</evidence>
<accession>A0A219AQQ9</accession>
<gene>
    <name evidence="1" type="ORF">VFPPC_17724</name>
</gene>
<evidence type="ECO:0000313" key="1">
    <source>
        <dbReference type="EMBL" id="OWT43100.1"/>
    </source>
</evidence>
<comment type="caution">
    <text evidence="1">The sequence shown here is derived from an EMBL/GenBank/DDBJ whole genome shotgun (WGS) entry which is preliminary data.</text>
</comment>